<dbReference type="OrthoDB" id="5296954at2"/>
<dbReference type="AlphaFoldDB" id="A0A560HCU3"/>
<dbReference type="InterPro" id="IPR024409">
    <property type="entry name" value="DUF3833"/>
</dbReference>
<dbReference type="RefSeq" id="WP_145731062.1">
    <property type="nucleotide sequence ID" value="NZ_VITR01000004.1"/>
</dbReference>
<accession>A0A560HCU3</accession>
<sequence>MWRRICAALLCAPLLSSCAGMAPKDFADGTPPLVLEDYFTGHTKAWGLFEDRFGKVRRQFTVDIEGTRQDGALILHERFLYNDGEREERTWTVRRVAPDRYEGTAGDVVGVARGVASGNAFNWAYRLDLKVGDGTMRVAFDDWMFLQPGGVMLNRAHVTKWGVEIGSVSIFFQKAPPDEGASTTPFQQ</sequence>
<evidence type="ECO:0000313" key="3">
    <source>
        <dbReference type="Proteomes" id="UP000315751"/>
    </source>
</evidence>
<evidence type="ECO:0000256" key="1">
    <source>
        <dbReference type="SAM" id="SignalP"/>
    </source>
</evidence>
<reference evidence="2 3" key="1">
    <citation type="submission" date="2019-06" db="EMBL/GenBank/DDBJ databases">
        <title>Genomic Encyclopedia of Type Strains, Phase IV (KMG-V): Genome sequencing to study the core and pangenomes of soil and plant-associated prokaryotes.</title>
        <authorList>
            <person name="Whitman W."/>
        </authorList>
    </citation>
    <scope>NUCLEOTIDE SEQUENCE [LARGE SCALE GENOMIC DNA]</scope>
    <source>
        <strain evidence="2 3">BR 11622</strain>
    </source>
</reference>
<name>A0A560HCU3_9PROT</name>
<keyword evidence="3" id="KW-1185">Reference proteome</keyword>
<dbReference type="Pfam" id="PF12915">
    <property type="entry name" value="DUF3833"/>
    <property type="match status" value="1"/>
</dbReference>
<dbReference type="EMBL" id="VITR01000004">
    <property type="protein sequence ID" value="TWB43921.1"/>
    <property type="molecule type" value="Genomic_DNA"/>
</dbReference>
<dbReference type="PROSITE" id="PS51257">
    <property type="entry name" value="PROKAR_LIPOPROTEIN"/>
    <property type="match status" value="1"/>
</dbReference>
<feature type="signal peptide" evidence="1">
    <location>
        <begin position="1"/>
        <end position="21"/>
    </location>
</feature>
<evidence type="ECO:0000313" key="2">
    <source>
        <dbReference type="EMBL" id="TWB43921.1"/>
    </source>
</evidence>
<organism evidence="2 3">
    <name type="scientific">Nitrospirillum amazonense</name>
    <dbReference type="NCBI Taxonomy" id="28077"/>
    <lineage>
        <taxon>Bacteria</taxon>
        <taxon>Pseudomonadati</taxon>
        <taxon>Pseudomonadota</taxon>
        <taxon>Alphaproteobacteria</taxon>
        <taxon>Rhodospirillales</taxon>
        <taxon>Azospirillaceae</taxon>
        <taxon>Nitrospirillum</taxon>
    </lineage>
</organism>
<keyword evidence="1" id="KW-0732">Signal</keyword>
<comment type="caution">
    <text evidence="2">The sequence shown here is derived from an EMBL/GenBank/DDBJ whole genome shotgun (WGS) entry which is preliminary data.</text>
</comment>
<feature type="chain" id="PRO_5021962434" evidence="1">
    <location>
        <begin position="22"/>
        <end position="188"/>
    </location>
</feature>
<protein>
    <submittedName>
        <fullName evidence="2">Uncharacterized protein DUF3833</fullName>
    </submittedName>
</protein>
<proteinExistence type="predicted"/>
<gene>
    <name evidence="2" type="ORF">FBZ90_104309</name>
</gene>
<dbReference type="Proteomes" id="UP000315751">
    <property type="component" value="Unassembled WGS sequence"/>
</dbReference>